<proteinExistence type="predicted"/>
<protein>
    <recommendedName>
        <fullName evidence="4">RxLR-like protein</fullName>
    </recommendedName>
</protein>
<dbReference type="GeneID" id="36401817"/>
<evidence type="ECO:0000256" key="1">
    <source>
        <dbReference type="SAM" id="SignalP"/>
    </source>
</evidence>
<dbReference type="Proteomes" id="UP000054928">
    <property type="component" value="Unassembled WGS sequence"/>
</dbReference>
<dbReference type="AlphaFoldDB" id="A0A0P1B2N3"/>
<evidence type="ECO:0000313" key="3">
    <source>
        <dbReference type="Proteomes" id="UP000054928"/>
    </source>
</evidence>
<keyword evidence="3" id="KW-1185">Reference proteome</keyword>
<sequence length="591" mass="67180">MFLSILSILLLLDVSVSSSSNSSIVQQEDPVVFVLHLNDSLSSENSSLTVDEGKLVRYDKSEQDNTDTDETDGERVIAFNVKNPFSSNSYSKLRDAAAESINSFQSELYKPLLNEQSRSSPSKKLYDILARLYKCFVSHDEETKSYLDGSISNLHEHPATSMVTQKPWFESRLSKLFNDLMLHTKYGSLEEFFRRDLHITFLDQVIKLIDMEGLSIGRTGVAEEIVRLFTASRNGGNLITWLGKIDDHSNQTIESFIKSLLKSIETSKLAYRLLSMRSNDFDDLYKILRGSNSNPDLPSIRSHLIQYATYIRFNFIEHESKSSISVVPNVYSFLSTRCEETEEWQRQLFSKRLELASSFKVDPKSIFAGFHWSDFSEDQVRLFKAALQSNDDAKLVREALQANRQVASFADKLGKETVVDTYKVMLNNEKLVQGLQAVFKDDEAVQMVNVILKDVNGLRDLSSRLTKRGGKKNLKNDQVVNQLKKLIKDENTLRVLKVSMVDADSMMMFKDALESKGRLKLVDDMLSNTELDSATILKVILNDDDKVQFLKEAVKDDSRVELFRSALEDTIGVKIFKTVLGDKLGKNSKQY</sequence>
<dbReference type="EMBL" id="CCYD01003042">
    <property type="protein sequence ID" value="CEG48972.1"/>
    <property type="molecule type" value="Genomic_DNA"/>
</dbReference>
<dbReference type="RefSeq" id="XP_024585341.1">
    <property type="nucleotide sequence ID" value="XM_024720108.1"/>
</dbReference>
<evidence type="ECO:0000313" key="2">
    <source>
        <dbReference type="EMBL" id="CEG48972.1"/>
    </source>
</evidence>
<organism evidence="2 3">
    <name type="scientific">Plasmopara halstedii</name>
    <name type="common">Downy mildew of sunflower</name>
    <dbReference type="NCBI Taxonomy" id="4781"/>
    <lineage>
        <taxon>Eukaryota</taxon>
        <taxon>Sar</taxon>
        <taxon>Stramenopiles</taxon>
        <taxon>Oomycota</taxon>
        <taxon>Peronosporomycetes</taxon>
        <taxon>Peronosporales</taxon>
        <taxon>Peronosporaceae</taxon>
        <taxon>Plasmopara</taxon>
    </lineage>
</organism>
<feature type="chain" id="PRO_5006059131" description="RxLR-like protein" evidence="1">
    <location>
        <begin position="19"/>
        <end position="591"/>
    </location>
</feature>
<feature type="signal peptide" evidence="1">
    <location>
        <begin position="1"/>
        <end position="18"/>
    </location>
</feature>
<evidence type="ECO:0008006" key="4">
    <source>
        <dbReference type="Google" id="ProtNLM"/>
    </source>
</evidence>
<accession>A0A0P1B2N3</accession>
<keyword evidence="1" id="KW-0732">Signal</keyword>
<reference evidence="3" key="1">
    <citation type="submission" date="2014-09" db="EMBL/GenBank/DDBJ databases">
        <authorList>
            <person name="Sharma Rahul"/>
            <person name="Thines Marco"/>
        </authorList>
    </citation>
    <scope>NUCLEOTIDE SEQUENCE [LARGE SCALE GENOMIC DNA]</scope>
</reference>
<name>A0A0P1B2N3_PLAHL</name>